<dbReference type="InterPro" id="IPR028098">
    <property type="entry name" value="Glyco_trans_4-like_N"/>
</dbReference>
<dbReference type="Pfam" id="PF13439">
    <property type="entry name" value="Glyco_transf_4"/>
    <property type="match status" value="1"/>
</dbReference>
<name>A0A8B5XWD0_9BACI</name>
<reference evidence="3 4" key="1">
    <citation type="submission" date="2019-07" db="EMBL/GenBank/DDBJ databases">
        <title>Genome assembly of Bacillus simplex strain GGC-P6A.</title>
        <authorList>
            <person name="Jennings M.E."/>
            <person name="Barton H.A."/>
        </authorList>
    </citation>
    <scope>NUCLEOTIDE SEQUENCE [LARGE SCALE GENOMIC DNA]</scope>
    <source>
        <strain evidence="3 4">GGC-P6A</strain>
    </source>
</reference>
<evidence type="ECO:0000313" key="4">
    <source>
        <dbReference type="Proteomes" id="UP000317770"/>
    </source>
</evidence>
<dbReference type="Gene3D" id="3.40.50.2000">
    <property type="entry name" value="Glycogen Phosphorylase B"/>
    <property type="match status" value="2"/>
</dbReference>
<feature type="domain" description="Glycosyltransferase subfamily 4-like N-terminal" evidence="2">
    <location>
        <begin position="14"/>
        <end position="170"/>
    </location>
</feature>
<proteinExistence type="predicted"/>
<dbReference type="PANTHER" id="PTHR12526">
    <property type="entry name" value="GLYCOSYLTRANSFERASE"/>
    <property type="match status" value="1"/>
</dbReference>
<feature type="domain" description="Glycosyl transferase family 1" evidence="1">
    <location>
        <begin position="176"/>
        <end position="335"/>
    </location>
</feature>
<evidence type="ECO:0000259" key="1">
    <source>
        <dbReference type="Pfam" id="PF00534"/>
    </source>
</evidence>
<dbReference type="CDD" id="cd03820">
    <property type="entry name" value="GT4_AmsD-like"/>
    <property type="match status" value="1"/>
</dbReference>
<dbReference type="InterPro" id="IPR001296">
    <property type="entry name" value="Glyco_trans_1"/>
</dbReference>
<dbReference type="GO" id="GO:0016757">
    <property type="term" value="F:glycosyltransferase activity"/>
    <property type="evidence" value="ECO:0007669"/>
    <property type="project" value="InterPro"/>
</dbReference>
<organism evidence="3 4">
    <name type="scientific">Peribacillus simplex</name>
    <dbReference type="NCBI Taxonomy" id="1478"/>
    <lineage>
        <taxon>Bacteria</taxon>
        <taxon>Bacillati</taxon>
        <taxon>Bacillota</taxon>
        <taxon>Bacilli</taxon>
        <taxon>Bacillales</taxon>
        <taxon>Bacillaceae</taxon>
        <taxon>Peribacillus</taxon>
    </lineage>
</organism>
<dbReference type="AlphaFoldDB" id="A0A8B5XWD0"/>
<keyword evidence="3" id="KW-0808">Transferase</keyword>
<evidence type="ECO:0000259" key="2">
    <source>
        <dbReference type="Pfam" id="PF13439"/>
    </source>
</evidence>
<dbReference type="PANTHER" id="PTHR12526:SF630">
    <property type="entry name" value="GLYCOSYLTRANSFERASE"/>
    <property type="match status" value="1"/>
</dbReference>
<accession>A0A8B5XWD0</accession>
<sequence>MEKIIFITRNMKAGGAERVIAQLANYFNKTKIQCTIITLDNEEIFYELDNNINIFPIGRKSRNPYIDKIQKYREIRRYVQRSKPSIVLALPEEIGIYVIPALIGTNVPVVVSERNNPWVMPWKKETRLLRKLFYPLAAGFVFQTEQAASFFSSSIRKKSIVLPNPLDLNRIPLQRIEKRRKEVVGAGRLDKQKNFPLLIQSFAKFHKKYPEYVLTIYGEGALRGELEKLAVSLLPEGTYSFPGKTKDLLEKINGASMFILSSDYEGMPNVVIEAMAMGMPVVSTDCPSGGSAELIQNGKNGILVPVGDRDSLALAMSKIAGSDDFANKLGKNAQEVKKLLNSDVVSKDWKNYLDTIVGVNS</sequence>
<dbReference type="SUPFAM" id="SSF53756">
    <property type="entry name" value="UDP-Glycosyltransferase/glycogen phosphorylase"/>
    <property type="match status" value="1"/>
</dbReference>
<dbReference type="Pfam" id="PF00534">
    <property type="entry name" value="Glycos_transf_1"/>
    <property type="match status" value="1"/>
</dbReference>
<dbReference type="Proteomes" id="UP000317770">
    <property type="component" value="Unassembled WGS sequence"/>
</dbReference>
<protein>
    <submittedName>
        <fullName evidence="3">Glycosyltransferase family 4 protein</fullName>
    </submittedName>
</protein>
<gene>
    <name evidence="3" type="ORF">FQP34_17390</name>
</gene>
<dbReference type="RefSeq" id="WP_144479463.1">
    <property type="nucleotide sequence ID" value="NZ_VNKI01000008.1"/>
</dbReference>
<dbReference type="EMBL" id="VNKI01000008">
    <property type="protein sequence ID" value="TVX79111.1"/>
    <property type="molecule type" value="Genomic_DNA"/>
</dbReference>
<comment type="caution">
    <text evidence="3">The sequence shown here is derived from an EMBL/GenBank/DDBJ whole genome shotgun (WGS) entry which is preliminary data.</text>
</comment>
<evidence type="ECO:0000313" key="3">
    <source>
        <dbReference type="EMBL" id="TVX79111.1"/>
    </source>
</evidence>